<dbReference type="EMBL" id="JAFBDR010000010">
    <property type="protein sequence ID" value="MBM7571617.1"/>
    <property type="molecule type" value="Genomic_DNA"/>
</dbReference>
<name>A0ABS2N0H5_9BACI</name>
<protein>
    <submittedName>
        <fullName evidence="1">Uncharacterized protein</fullName>
    </submittedName>
</protein>
<evidence type="ECO:0000313" key="1">
    <source>
        <dbReference type="EMBL" id="MBM7571617.1"/>
    </source>
</evidence>
<evidence type="ECO:0000313" key="2">
    <source>
        <dbReference type="Proteomes" id="UP001296943"/>
    </source>
</evidence>
<reference evidence="1 2" key="1">
    <citation type="submission" date="2021-01" db="EMBL/GenBank/DDBJ databases">
        <title>Genomic Encyclopedia of Type Strains, Phase IV (KMG-IV): sequencing the most valuable type-strain genomes for metagenomic binning, comparative biology and taxonomic classification.</title>
        <authorList>
            <person name="Goeker M."/>
        </authorList>
    </citation>
    <scope>NUCLEOTIDE SEQUENCE [LARGE SCALE GENOMIC DNA]</scope>
    <source>
        <strain evidence="1 2">DSM 23711</strain>
    </source>
</reference>
<gene>
    <name evidence="1" type="ORF">JOC48_002116</name>
</gene>
<dbReference type="Proteomes" id="UP001296943">
    <property type="component" value="Unassembled WGS sequence"/>
</dbReference>
<organism evidence="1 2">
    <name type="scientific">Aquibacillus albus</name>
    <dbReference type="NCBI Taxonomy" id="1168171"/>
    <lineage>
        <taxon>Bacteria</taxon>
        <taxon>Bacillati</taxon>
        <taxon>Bacillota</taxon>
        <taxon>Bacilli</taxon>
        <taxon>Bacillales</taxon>
        <taxon>Bacillaceae</taxon>
        <taxon>Aquibacillus</taxon>
    </lineage>
</organism>
<keyword evidence="2" id="KW-1185">Reference proteome</keyword>
<accession>A0ABS2N0H5</accession>
<comment type="caution">
    <text evidence="1">The sequence shown here is derived from an EMBL/GenBank/DDBJ whole genome shotgun (WGS) entry which is preliminary data.</text>
</comment>
<proteinExistence type="predicted"/>
<sequence length="57" mass="7041">MNVNLNRIGDYMFAMFRKLDWFFTDFIKRYKFVFVIKFKENSPRIDKLVLIVTKTNQ</sequence>